<feature type="region of interest" description="Disordered" evidence="1">
    <location>
        <begin position="21"/>
        <end position="43"/>
    </location>
</feature>
<name>A0ABW0TT88_9BACL</name>
<dbReference type="Pfam" id="PF07563">
    <property type="entry name" value="DUF1541"/>
    <property type="match status" value="2"/>
</dbReference>
<dbReference type="RefSeq" id="WP_381439652.1">
    <property type="nucleotide sequence ID" value="NZ_JBHSNO010000016.1"/>
</dbReference>
<comment type="caution">
    <text evidence="3">The sequence shown here is derived from an EMBL/GenBank/DDBJ whole genome shotgun (WGS) entry which is preliminary data.</text>
</comment>
<dbReference type="EMBL" id="JBHSNO010000016">
    <property type="protein sequence ID" value="MFC5591629.1"/>
    <property type="molecule type" value="Genomic_DNA"/>
</dbReference>
<protein>
    <submittedName>
        <fullName evidence="3">YdhK family protein</fullName>
    </submittedName>
</protein>
<evidence type="ECO:0000313" key="4">
    <source>
        <dbReference type="Proteomes" id="UP001596109"/>
    </source>
</evidence>
<gene>
    <name evidence="3" type="ORF">ACFPRA_22345</name>
</gene>
<organism evidence="3 4">
    <name type="scientific">Sporosarcina soli</name>
    <dbReference type="NCBI Taxonomy" id="334736"/>
    <lineage>
        <taxon>Bacteria</taxon>
        <taxon>Bacillati</taxon>
        <taxon>Bacillota</taxon>
        <taxon>Bacilli</taxon>
        <taxon>Bacillales</taxon>
        <taxon>Caryophanaceae</taxon>
        <taxon>Sporosarcina</taxon>
    </lineage>
</organism>
<feature type="domain" description="DUF1541" evidence="2">
    <location>
        <begin position="135"/>
        <end position="186"/>
    </location>
</feature>
<evidence type="ECO:0000313" key="3">
    <source>
        <dbReference type="EMBL" id="MFC5591629.1"/>
    </source>
</evidence>
<feature type="compositionally biased region" description="Polar residues" evidence="1">
    <location>
        <begin position="21"/>
        <end position="34"/>
    </location>
</feature>
<dbReference type="PROSITE" id="PS51257">
    <property type="entry name" value="PROKAR_LIPOPROTEIN"/>
    <property type="match status" value="1"/>
</dbReference>
<proteinExistence type="predicted"/>
<keyword evidence="4" id="KW-1185">Reference proteome</keyword>
<reference evidence="4" key="1">
    <citation type="journal article" date="2019" name="Int. J. Syst. Evol. Microbiol.">
        <title>The Global Catalogue of Microorganisms (GCM) 10K type strain sequencing project: providing services to taxonomists for standard genome sequencing and annotation.</title>
        <authorList>
            <consortium name="The Broad Institute Genomics Platform"/>
            <consortium name="The Broad Institute Genome Sequencing Center for Infectious Disease"/>
            <person name="Wu L."/>
            <person name="Ma J."/>
        </authorList>
    </citation>
    <scope>NUCLEOTIDE SEQUENCE [LARGE SCALE GENOMIC DNA]</scope>
    <source>
        <strain evidence="4">CGMCC 4.1434</strain>
    </source>
</reference>
<feature type="domain" description="DUF1541" evidence="2">
    <location>
        <begin position="71"/>
        <end position="122"/>
    </location>
</feature>
<evidence type="ECO:0000256" key="1">
    <source>
        <dbReference type="SAM" id="MobiDB-lite"/>
    </source>
</evidence>
<dbReference type="Gene3D" id="2.30.30.1210">
    <property type="entry name" value="Domain of unknown function DUF1541"/>
    <property type="match status" value="1"/>
</dbReference>
<dbReference type="Proteomes" id="UP001596109">
    <property type="component" value="Unassembled WGS sequence"/>
</dbReference>
<sequence length="192" mass="20979">MKKQLFFLGLAMMIGLTGCGSKTSTEKSPTVNNEPEQENVEHEDMEMEMNHSGSSEVPADLKVAENPTFKVGSEAIIKTNHMQGMEGAVATIVGAYDTTAYAISYTPVTGGERVENHKWVIQEEIKDADDKTLEPGTEVTVEADHMKGMNEAVAEIDSAEKTTVYMIDYTPTTGGEEVTNHKWVTESELSAQ</sequence>
<evidence type="ECO:0000259" key="2">
    <source>
        <dbReference type="Pfam" id="PF07563"/>
    </source>
</evidence>
<accession>A0ABW0TT88</accession>
<dbReference type="InterPro" id="IPR011438">
    <property type="entry name" value="DUF1541"/>
</dbReference>